<comment type="caution">
    <text evidence="2">The sequence shown here is derived from an EMBL/GenBank/DDBJ whole genome shotgun (WGS) entry which is preliminary data.</text>
</comment>
<dbReference type="EMBL" id="MTYJ01000150">
    <property type="protein sequence ID" value="OQV12234.1"/>
    <property type="molecule type" value="Genomic_DNA"/>
</dbReference>
<feature type="compositionally biased region" description="Basic and acidic residues" evidence="1">
    <location>
        <begin position="69"/>
        <end position="81"/>
    </location>
</feature>
<evidence type="ECO:0000256" key="1">
    <source>
        <dbReference type="SAM" id="MobiDB-lite"/>
    </source>
</evidence>
<feature type="compositionally biased region" description="Basic and acidic residues" evidence="1">
    <location>
        <begin position="10"/>
        <end position="19"/>
    </location>
</feature>
<feature type="compositionally biased region" description="Polar residues" evidence="1">
    <location>
        <begin position="54"/>
        <end position="65"/>
    </location>
</feature>
<dbReference type="AlphaFoldDB" id="A0A1W0WAK0"/>
<feature type="compositionally biased region" description="Low complexity" evidence="1">
    <location>
        <begin position="23"/>
        <end position="35"/>
    </location>
</feature>
<feature type="compositionally biased region" description="Basic and acidic residues" evidence="1">
    <location>
        <begin position="104"/>
        <end position="117"/>
    </location>
</feature>
<feature type="compositionally biased region" description="Polar residues" evidence="1">
    <location>
        <begin position="120"/>
        <end position="129"/>
    </location>
</feature>
<evidence type="ECO:0000313" key="2">
    <source>
        <dbReference type="EMBL" id="OQV12234.1"/>
    </source>
</evidence>
<proteinExistence type="predicted"/>
<keyword evidence="3" id="KW-1185">Reference proteome</keyword>
<feature type="region of interest" description="Disordered" evidence="1">
    <location>
        <begin position="1"/>
        <end position="136"/>
    </location>
</feature>
<evidence type="ECO:0000313" key="3">
    <source>
        <dbReference type="Proteomes" id="UP000192578"/>
    </source>
</evidence>
<feature type="region of interest" description="Disordered" evidence="1">
    <location>
        <begin position="227"/>
        <end position="252"/>
    </location>
</feature>
<feature type="compositionally biased region" description="Acidic residues" evidence="1">
    <location>
        <begin position="229"/>
        <end position="240"/>
    </location>
</feature>
<feature type="compositionally biased region" description="Basic and acidic residues" evidence="1">
    <location>
        <begin position="241"/>
        <end position="250"/>
    </location>
</feature>
<sequence>MGQALQKMKQPGEEKKIADEDSSSSSSSSNAAAAAGEVSTDPTAGDTEYVEVPATSSELAGSSGATPVKKSEEPSSQERKSPWNFMQKKRASSKTADSSLAADTKTKAGGDARDEKANGNGASTAENGTNGAGKMEIVEDVSKEVCTFSSSDAAADATVKPNGATANGASNGHPDTGVKRVSNSQEKLNGLVAVPSASCMNGSGKVDVAEDVAAEAVLPDFQSAKDLDDGVADLEDGELEESPRKDESPRMEANGVQLNGSHHIAVVEQNGKHADDAAEDVMKMKMVSLEDVENEMNMDSLAAELNAVGCQFGDADSGKMDVAQHE</sequence>
<name>A0A1W0WAK0_HYPEX</name>
<organism evidence="2 3">
    <name type="scientific">Hypsibius exemplaris</name>
    <name type="common">Freshwater tardigrade</name>
    <dbReference type="NCBI Taxonomy" id="2072580"/>
    <lineage>
        <taxon>Eukaryota</taxon>
        <taxon>Metazoa</taxon>
        <taxon>Ecdysozoa</taxon>
        <taxon>Tardigrada</taxon>
        <taxon>Eutardigrada</taxon>
        <taxon>Parachela</taxon>
        <taxon>Hypsibioidea</taxon>
        <taxon>Hypsibiidae</taxon>
        <taxon>Hypsibius</taxon>
    </lineage>
</organism>
<accession>A0A1W0WAK0</accession>
<protein>
    <submittedName>
        <fullName evidence="2">Uncharacterized protein</fullName>
    </submittedName>
</protein>
<dbReference type="Proteomes" id="UP000192578">
    <property type="component" value="Unassembled WGS sequence"/>
</dbReference>
<feature type="region of interest" description="Disordered" evidence="1">
    <location>
        <begin position="152"/>
        <end position="181"/>
    </location>
</feature>
<reference evidence="3" key="1">
    <citation type="submission" date="2017-01" db="EMBL/GenBank/DDBJ databases">
        <title>Comparative genomics of anhydrobiosis in the tardigrade Hypsibius dujardini.</title>
        <authorList>
            <person name="Yoshida Y."/>
            <person name="Koutsovoulos G."/>
            <person name="Laetsch D."/>
            <person name="Stevens L."/>
            <person name="Kumar S."/>
            <person name="Horikawa D."/>
            <person name="Ishino K."/>
            <person name="Komine S."/>
            <person name="Tomita M."/>
            <person name="Blaxter M."/>
            <person name="Arakawa K."/>
        </authorList>
    </citation>
    <scope>NUCLEOTIDE SEQUENCE [LARGE SCALE GENOMIC DNA]</scope>
    <source>
        <strain evidence="3">Z151</strain>
    </source>
</reference>
<gene>
    <name evidence="2" type="ORF">BV898_13496</name>
</gene>